<reference evidence="3" key="1">
    <citation type="submission" date="2013-09" db="EMBL/GenBank/DDBJ databases">
        <title>Corchorus olitorius genome sequencing.</title>
        <authorList>
            <person name="Alam M."/>
            <person name="Haque M.S."/>
            <person name="Islam M.S."/>
            <person name="Emdad E.M."/>
            <person name="Islam M.M."/>
            <person name="Ahmed B."/>
            <person name="Halim A."/>
            <person name="Hossen Q.M.M."/>
            <person name="Hossain M.Z."/>
            <person name="Ahmed R."/>
            <person name="Khan M.M."/>
            <person name="Islam R."/>
            <person name="Rashid M.M."/>
            <person name="Khan S.A."/>
            <person name="Rahman M.S."/>
            <person name="Alam M."/>
            <person name="Yahiya A.S."/>
            <person name="Khan M.S."/>
            <person name="Azam M.S."/>
            <person name="Haque T."/>
            <person name="Lashkar M.Z.H."/>
            <person name="Akhand A.I."/>
            <person name="Morshed G."/>
            <person name="Roy S."/>
            <person name="Uddin K.S."/>
            <person name="Rabeya T."/>
            <person name="Hossain A.S."/>
            <person name="Chowdhury A."/>
            <person name="Snigdha A.R."/>
            <person name="Mortoza M.S."/>
            <person name="Matin S.A."/>
            <person name="Hoque S.M.E."/>
            <person name="Islam M.K."/>
            <person name="Roy D.K."/>
            <person name="Haider R."/>
            <person name="Moosa M.M."/>
            <person name="Elias S.M."/>
            <person name="Hasan A.M."/>
            <person name="Jahan S."/>
            <person name="Shafiuddin M."/>
            <person name="Mahmood N."/>
            <person name="Shommy N.S."/>
        </authorList>
    </citation>
    <scope>NUCLEOTIDE SEQUENCE [LARGE SCALE GENOMIC DNA]</scope>
    <source>
        <strain evidence="3">cv. O-4</strain>
    </source>
</reference>
<organism evidence="2 3">
    <name type="scientific">Corchorus olitorius</name>
    <dbReference type="NCBI Taxonomy" id="93759"/>
    <lineage>
        <taxon>Eukaryota</taxon>
        <taxon>Viridiplantae</taxon>
        <taxon>Streptophyta</taxon>
        <taxon>Embryophyta</taxon>
        <taxon>Tracheophyta</taxon>
        <taxon>Spermatophyta</taxon>
        <taxon>Magnoliopsida</taxon>
        <taxon>eudicotyledons</taxon>
        <taxon>Gunneridae</taxon>
        <taxon>Pentapetalae</taxon>
        <taxon>rosids</taxon>
        <taxon>malvids</taxon>
        <taxon>Malvales</taxon>
        <taxon>Malvaceae</taxon>
        <taxon>Grewioideae</taxon>
        <taxon>Apeibeae</taxon>
        <taxon>Corchorus</taxon>
    </lineage>
</organism>
<dbReference type="InterPro" id="IPR006527">
    <property type="entry name" value="F-box-assoc_dom_typ1"/>
</dbReference>
<dbReference type="SUPFAM" id="SSF81383">
    <property type="entry name" value="F-box domain"/>
    <property type="match status" value="1"/>
</dbReference>
<sequence length="376" mass="43816">MVALHELPEEIYIEILERLPVKSLIRFKAVCKSWKSLISSPDFIDYHFDRSADNCSKLAIMIIKEGSKPDAYEYENKIPIFHTLDFSPTLSGETTKIEVPETMIPERRGRYDYYFKPAYGEPLSWCRGLLLLGVKCDHFSLLLWNPSTREYKDVPKPNSWRHTYEKISASDIGYDFTIRSHKIRGQLLQWIKIMKMPITRTPPKTLVNGAPHWVVSYYKVDEEIVDGKYVCVEKFNDEIEYFDFVLNKFVVVPQPGGYEYGNNYFKAELFHAEGRLCIGYRSSPKWEVWIMGEYGVDESWTKWIIFNVDIFGFPICFTRDMNVSLVGEKKIEGRSSRCFAIYNGETRGIELNYLLGSSQLTTMRAFTFVESLISIK</sequence>
<dbReference type="STRING" id="93759.A0A1R3HGH2"/>
<dbReference type="InterPro" id="IPR036047">
    <property type="entry name" value="F-box-like_dom_sf"/>
</dbReference>
<dbReference type="InterPro" id="IPR050796">
    <property type="entry name" value="SCF_F-box_component"/>
</dbReference>
<dbReference type="Proteomes" id="UP000187203">
    <property type="component" value="Unassembled WGS sequence"/>
</dbReference>
<keyword evidence="3" id="KW-1185">Reference proteome</keyword>
<dbReference type="CDD" id="cd22157">
    <property type="entry name" value="F-box_AtFBW1-like"/>
    <property type="match status" value="1"/>
</dbReference>
<dbReference type="AlphaFoldDB" id="A0A1R3HGH2"/>
<protein>
    <recommendedName>
        <fullName evidence="1">F-box domain-containing protein</fullName>
    </recommendedName>
</protein>
<comment type="caution">
    <text evidence="2">The sequence shown here is derived from an EMBL/GenBank/DDBJ whole genome shotgun (WGS) entry which is preliminary data.</text>
</comment>
<dbReference type="InterPro" id="IPR001810">
    <property type="entry name" value="F-box_dom"/>
</dbReference>
<evidence type="ECO:0000259" key="1">
    <source>
        <dbReference type="PROSITE" id="PS50181"/>
    </source>
</evidence>
<accession>A0A1R3HGH2</accession>
<name>A0A1R3HGH2_9ROSI</name>
<feature type="domain" description="F-box" evidence="1">
    <location>
        <begin position="1"/>
        <end position="51"/>
    </location>
</feature>
<evidence type="ECO:0000313" key="3">
    <source>
        <dbReference type="Proteomes" id="UP000187203"/>
    </source>
</evidence>
<evidence type="ECO:0000313" key="2">
    <source>
        <dbReference type="EMBL" id="OMO69430.1"/>
    </source>
</evidence>
<dbReference type="EMBL" id="AWUE01020213">
    <property type="protein sequence ID" value="OMO69430.1"/>
    <property type="molecule type" value="Genomic_DNA"/>
</dbReference>
<dbReference type="Gene3D" id="1.20.1280.50">
    <property type="match status" value="1"/>
</dbReference>
<dbReference type="OrthoDB" id="1924677at2759"/>
<proteinExistence type="predicted"/>
<gene>
    <name evidence="2" type="ORF">COLO4_29068</name>
</gene>
<dbReference type="Pfam" id="PF07734">
    <property type="entry name" value="FBA_1"/>
    <property type="match status" value="1"/>
</dbReference>
<dbReference type="PANTHER" id="PTHR31672">
    <property type="entry name" value="BNACNNG10540D PROTEIN"/>
    <property type="match status" value="1"/>
</dbReference>
<dbReference type="PANTHER" id="PTHR31672:SF13">
    <property type="entry name" value="F-BOX PROTEIN CPR30-LIKE"/>
    <property type="match status" value="1"/>
</dbReference>
<dbReference type="SMART" id="SM00256">
    <property type="entry name" value="FBOX"/>
    <property type="match status" value="1"/>
</dbReference>
<dbReference type="Pfam" id="PF00646">
    <property type="entry name" value="F-box"/>
    <property type="match status" value="1"/>
</dbReference>
<dbReference type="PROSITE" id="PS50181">
    <property type="entry name" value="FBOX"/>
    <property type="match status" value="1"/>
</dbReference>